<evidence type="ECO:0000256" key="1">
    <source>
        <dbReference type="SAM" id="MobiDB-lite"/>
    </source>
</evidence>
<feature type="region of interest" description="Disordered" evidence="1">
    <location>
        <begin position="1"/>
        <end position="20"/>
    </location>
</feature>
<evidence type="ECO:0000313" key="2">
    <source>
        <dbReference type="EMBL" id="RDL36416.1"/>
    </source>
</evidence>
<comment type="caution">
    <text evidence="2">The sequence shown here is derived from an EMBL/GenBank/DDBJ whole genome shotgun (WGS) entry which is preliminary data.</text>
</comment>
<protein>
    <submittedName>
        <fullName evidence="2">Uncharacterized protein</fullName>
    </submittedName>
</protein>
<keyword evidence="3" id="KW-1185">Reference proteome</keyword>
<dbReference type="RefSeq" id="XP_031869072.1">
    <property type="nucleotide sequence ID" value="XM_032014391.1"/>
</dbReference>
<sequence length="121" mass="12531">MQPELPTPRGPELTAVQATSPDSYQVLKAPQGSSGLNAQGSRSLAPFTGALGPCASAWVVINCQCSLCSAPLPTSRRHGLLMIRAFAANRPPTTAYHHELGALEATLRGFGGLTGEMGETG</sequence>
<dbReference type="AlphaFoldDB" id="A0A370TLK9"/>
<dbReference type="Proteomes" id="UP000254866">
    <property type="component" value="Unassembled WGS sequence"/>
</dbReference>
<evidence type="ECO:0000313" key="3">
    <source>
        <dbReference type="Proteomes" id="UP000254866"/>
    </source>
</evidence>
<proteinExistence type="predicted"/>
<name>A0A370TLK9_9HELO</name>
<gene>
    <name evidence="2" type="ORF">BP5553_05768</name>
</gene>
<reference evidence="2 3" key="1">
    <citation type="journal article" date="2018" name="IMA Fungus">
        <title>IMA Genome-F 9: Draft genome sequence of Annulohypoxylon stygium, Aspergillus mulundensis, Berkeleyomyces basicola (syn. Thielaviopsis basicola), Ceratocystis smalleyi, two Cercospora beticola strains, Coleophoma cylindrospora, Fusarium fracticaudum, Phialophora cf. hyalina, and Morchella septimelata.</title>
        <authorList>
            <person name="Wingfield B.D."/>
            <person name="Bills G.F."/>
            <person name="Dong Y."/>
            <person name="Huang W."/>
            <person name="Nel W.J."/>
            <person name="Swalarsk-Parry B.S."/>
            <person name="Vaghefi N."/>
            <person name="Wilken P.M."/>
            <person name="An Z."/>
            <person name="de Beer Z.W."/>
            <person name="De Vos L."/>
            <person name="Chen L."/>
            <person name="Duong T.A."/>
            <person name="Gao Y."/>
            <person name="Hammerbacher A."/>
            <person name="Kikkert J.R."/>
            <person name="Li Y."/>
            <person name="Li H."/>
            <person name="Li K."/>
            <person name="Li Q."/>
            <person name="Liu X."/>
            <person name="Ma X."/>
            <person name="Naidoo K."/>
            <person name="Pethybridge S.J."/>
            <person name="Sun J."/>
            <person name="Steenkamp E.T."/>
            <person name="van der Nest M.A."/>
            <person name="van Wyk S."/>
            <person name="Wingfield M.J."/>
            <person name="Xiong C."/>
            <person name="Yue Q."/>
            <person name="Zhang X."/>
        </authorList>
    </citation>
    <scope>NUCLEOTIDE SEQUENCE [LARGE SCALE GENOMIC DNA]</scope>
    <source>
        <strain evidence="2 3">BP 5553</strain>
    </source>
</reference>
<dbReference type="GeneID" id="43598617"/>
<dbReference type="EMBL" id="NPIC01000004">
    <property type="protein sequence ID" value="RDL36416.1"/>
    <property type="molecule type" value="Genomic_DNA"/>
</dbReference>
<accession>A0A370TLK9</accession>
<organism evidence="2 3">
    <name type="scientific">Venustampulla echinocandica</name>
    <dbReference type="NCBI Taxonomy" id="2656787"/>
    <lineage>
        <taxon>Eukaryota</taxon>
        <taxon>Fungi</taxon>
        <taxon>Dikarya</taxon>
        <taxon>Ascomycota</taxon>
        <taxon>Pezizomycotina</taxon>
        <taxon>Leotiomycetes</taxon>
        <taxon>Helotiales</taxon>
        <taxon>Pleuroascaceae</taxon>
        <taxon>Venustampulla</taxon>
    </lineage>
</organism>